<dbReference type="Proteomes" id="UP000178059">
    <property type="component" value="Unassembled WGS sequence"/>
</dbReference>
<feature type="transmembrane region" description="Helical" evidence="1">
    <location>
        <begin position="12"/>
        <end position="36"/>
    </location>
</feature>
<name>A0A1F6VHB6_9BACT</name>
<evidence type="ECO:0000256" key="1">
    <source>
        <dbReference type="SAM" id="Phobius"/>
    </source>
</evidence>
<accession>A0A1F6VHB6</accession>
<protein>
    <submittedName>
        <fullName evidence="2">Uncharacterized protein</fullName>
    </submittedName>
</protein>
<dbReference type="STRING" id="1801743.A2824_02485"/>
<evidence type="ECO:0000313" key="3">
    <source>
        <dbReference type="Proteomes" id="UP000178059"/>
    </source>
</evidence>
<dbReference type="EMBL" id="MFTT01000035">
    <property type="protein sequence ID" value="OGI69004.1"/>
    <property type="molecule type" value="Genomic_DNA"/>
</dbReference>
<keyword evidence="1" id="KW-0472">Membrane</keyword>
<comment type="caution">
    <text evidence="2">The sequence shown here is derived from an EMBL/GenBank/DDBJ whole genome shotgun (WGS) entry which is preliminary data.</text>
</comment>
<reference evidence="2 3" key="1">
    <citation type="journal article" date="2016" name="Nat. Commun.">
        <title>Thousands of microbial genomes shed light on interconnected biogeochemical processes in an aquifer system.</title>
        <authorList>
            <person name="Anantharaman K."/>
            <person name="Brown C.T."/>
            <person name="Hug L.A."/>
            <person name="Sharon I."/>
            <person name="Castelle C.J."/>
            <person name="Probst A.J."/>
            <person name="Thomas B.C."/>
            <person name="Singh A."/>
            <person name="Wilkins M.J."/>
            <person name="Karaoz U."/>
            <person name="Brodie E.L."/>
            <person name="Williams K.H."/>
            <person name="Hubbard S.S."/>
            <person name="Banfield J.F."/>
        </authorList>
    </citation>
    <scope>NUCLEOTIDE SEQUENCE [LARGE SCALE GENOMIC DNA]</scope>
</reference>
<organism evidence="2 3">
    <name type="scientific">Candidatus Nomurabacteria bacterium RIFCSPHIGHO2_01_FULL_42_16</name>
    <dbReference type="NCBI Taxonomy" id="1801743"/>
    <lineage>
        <taxon>Bacteria</taxon>
        <taxon>Candidatus Nomuraibacteriota</taxon>
    </lineage>
</organism>
<dbReference type="AlphaFoldDB" id="A0A1F6VHB6"/>
<feature type="transmembrane region" description="Helical" evidence="1">
    <location>
        <begin position="56"/>
        <end position="81"/>
    </location>
</feature>
<evidence type="ECO:0000313" key="2">
    <source>
        <dbReference type="EMBL" id="OGI69004.1"/>
    </source>
</evidence>
<proteinExistence type="predicted"/>
<gene>
    <name evidence="2" type="ORF">A2824_02485</name>
</gene>
<keyword evidence="1" id="KW-1133">Transmembrane helix</keyword>
<sequence>MQLNKNQAGLTLGLISALGHLLWVIAVAIGIGQALLDWTLSYHFISVAKTVVSSSLGLAIVGIISAFICGYIVGWVFAFIWNKVGKKNPVM</sequence>
<keyword evidence="1" id="KW-0812">Transmembrane</keyword>